<keyword evidence="2 6" id="KW-0560">Oxidoreductase</keyword>
<name>W9Y4B2_9EURO</name>
<comment type="catalytic activity">
    <reaction evidence="4">
        <text>an aldehyde + NAD(+) + H2O = a carboxylate + NADH + 2 H(+)</text>
        <dbReference type="Rhea" id="RHEA:16185"/>
        <dbReference type="ChEBI" id="CHEBI:15377"/>
        <dbReference type="ChEBI" id="CHEBI:15378"/>
        <dbReference type="ChEBI" id="CHEBI:17478"/>
        <dbReference type="ChEBI" id="CHEBI:29067"/>
        <dbReference type="ChEBI" id="CHEBI:57540"/>
        <dbReference type="ChEBI" id="CHEBI:57945"/>
        <dbReference type="EC" id="1.2.1.3"/>
    </reaction>
</comment>
<dbReference type="InterPro" id="IPR016162">
    <property type="entry name" value="Ald_DH_N"/>
</dbReference>
<dbReference type="Gene3D" id="3.40.309.10">
    <property type="entry name" value="Aldehyde Dehydrogenase, Chain A, domain 2"/>
    <property type="match status" value="1"/>
</dbReference>
<dbReference type="InterPro" id="IPR016163">
    <property type="entry name" value="Ald_DH_C"/>
</dbReference>
<dbReference type="Gene3D" id="3.40.605.10">
    <property type="entry name" value="Aldehyde Dehydrogenase, Chain A, domain 1"/>
    <property type="match status" value="1"/>
</dbReference>
<dbReference type="FunFam" id="3.40.605.10:FF:000007">
    <property type="entry name" value="NAD/NADP-dependent betaine aldehyde dehydrogenase"/>
    <property type="match status" value="1"/>
</dbReference>
<feature type="active site" evidence="5">
    <location>
        <position position="256"/>
    </location>
</feature>
<evidence type="ECO:0000256" key="1">
    <source>
        <dbReference type="ARBA" id="ARBA00009986"/>
    </source>
</evidence>
<dbReference type="HOGENOM" id="CLU_005391_0_0_1"/>
<dbReference type="AlphaFoldDB" id="W9Y4B2"/>
<organism evidence="8 9">
    <name type="scientific">Capronia coronata CBS 617.96</name>
    <dbReference type="NCBI Taxonomy" id="1182541"/>
    <lineage>
        <taxon>Eukaryota</taxon>
        <taxon>Fungi</taxon>
        <taxon>Dikarya</taxon>
        <taxon>Ascomycota</taxon>
        <taxon>Pezizomycotina</taxon>
        <taxon>Eurotiomycetes</taxon>
        <taxon>Chaetothyriomycetidae</taxon>
        <taxon>Chaetothyriales</taxon>
        <taxon>Herpotrichiellaceae</taxon>
        <taxon>Capronia</taxon>
    </lineage>
</organism>
<dbReference type="Pfam" id="PF00171">
    <property type="entry name" value="Aldedh"/>
    <property type="match status" value="1"/>
</dbReference>
<feature type="domain" description="Aldehyde dehydrogenase" evidence="7">
    <location>
        <begin position="23"/>
        <end position="480"/>
    </location>
</feature>
<accession>W9Y4B2</accession>
<evidence type="ECO:0000256" key="3">
    <source>
        <dbReference type="ARBA" id="ARBA00024226"/>
    </source>
</evidence>
<sequence>MEFPFSASKLPLQMFVNNEYVDVENPRKLTLYNPKDGSLVSDKVPVAGTEDVDLAVKYAQAAFPAWRKVAPAERTKTLLKFADLLEEYYEKLGELTRLTLGSTPAFAQMEASVAAQGLRYNAGWIDKFAGQTYPEADGFLKIIRNEPLGVTAGIVPWNGPLVTIGLKAAPALATGNCFIFKPSEKTPFAALALGPLIKEAGFPPGVFQVLPGDGSTGALLSSHMDIRKISFTGSCATGKKILEMAAKSNLKRVTLELGGKSPAVIFDDCNIPNAVKWTVDAITAGSGQTCFAASRVYVQEGIYQEFMTAYVQAMKDKAKVMGDPEAPGTELGPMVDRAQYERVSGFIQRGQSQGKLLVGGPRVGDKGLFIEPTIFAETDPKSEIHTQEIFGPVSVVRRFSTEEEIMKLSNDTSFGLMAGVFTQDINRAMRIAAEFDSGMVGVNCMSLSFLNAPFGGTKESGIGRECGLSALLAFTETKTVMVNLTY</sequence>
<evidence type="ECO:0000313" key="8">
    <source>
        <dbReference type="EMBL" id="EXJ87662.1"/>
    </source>
</evidence>
<dbReference type="PANTHER" id="PTHR11699">
    <property type="entry name" value="ALDEHYDE DEHYDROGENASE-RELATED"/>
    <property type="match status" value="1"/>
</dbReference>
<dbReference type="RefSeq" id="XP_007723668.1">
    <property type="nucleotide sequence ID" value="XM_007725478.1"/>
</dbReference>
<dbReference type="EMBL" id="AMWN01000004">
    <property type="protein sequence ID" value="EXJ87662.1"/>
    <property type="molecule type" value="Genomic_DNA"/>
</dbReference>
<evidence type="ECO:0000256" key="4">
    <source>
        <dbReference type="ARBA" id="ARBA00049194"/>
    </source>
</evidence>
<dbReference type="InterPro" id="IPR016161">
    <property type="entry name" value="Ald_DH/histidinol_DH"/>
</dbReference>
<dbReference type="STRING" id="1182541.W9Y4B2"/>
<dbReference type="OrthoDB" id="310895at2759"/>
<keyword evidence="9" id="KW-1185">Reference proteome</keyword>
<dbReference type="Proteomes" id="UP000019484">
    <property type="component" value="Unassembled WGS sequence"/>
</dbReference>
<comment type="caution">
    <text evidence="8">The sequence shown here is derived from an EMBL/GenBank/DDBJ whole genome shotgun (WGS) entry which is preliminary data.</text>
</comment>
<evidence type="ECO:0000256" key="5">
    <source>
        <dbReference type="PROSITE-ProRule" id="PRU10007"/>
    </source>
</evidence>
<dbReference type="FunFam" id="3.40.309.10:FF:000049">
    <property type="entry name" value="Aldehyde dehydrogenase"/>
    <property type="match status" value="1"/>
</dbReference>
<dbReference type="InterPro" id="IPR015590">
    <property type="entry name" value="Aldehyde_DH_dom"/>
</dbReference>
<dbReference type="EC" id="1.2.1.3" evidence="3"/>
<protein>
    <recommendedName>
        <fullName evidence="3">aldehyde dehydrogenase (NAD(+))</fullName>
        <ecNumber evidence="3">1.2.1.3</ecNumber>
    </recommendedName>
</protein>
<dbReference type="SUPFAM" id="SSF53720">
    <property type="entry name" value="ALDH-like"/>
    <property type="match status" value="1"/>
</dbReference>
<dbReference type="eggNOG" id="KOG2450">
    <property type="taxonomic scope" value="Eukaryota"/>
</dbReference>
<evidence type="ECO:0000313" key="9">
    <source>
        <dbReference type="Proteomes" id="UP000019484"/>
    </source>
</evidence>
<dbReference type="InterPro" id="IPR029510">
    <property type="entry name" value="Ald_DH_CS_GLU"/>
</dbReference>
<evidence type="ECO:0000256" key="2">
    <source>
        <dbReference type="ARBA" id="ARBA00023002"/>
    </source>
</evidence>
<dbReference type="GO" id="GO:0004029">
    <property type="term" value="F:aldehyde dehydrogenase (NAD+) activity"/>
    <property type="evidence" value="ECO:0007669"/>
    <property type="project" value="UniProtKB-EC"/>
</dbReference>
<proteinExistence type="inferred from homology"/>
<gene>
    <name evidence="8" type="ORF">A1O1_04586</name>
</gene>
<reference evidence="8 9" key="1">
    <citation type="submission" date="2013-03" db="EMBL/GenBank/DDBJ databases">
        <title>The Genome Sequence of Capronia coronata CBS 617.96.</title>
        <authorList>
            <consortium name="The Broad Institute Genomics Platform"/>
            <person name="Cuomo C."/>
            <person name="de Hoog S."/>
            <person name="Gorbushina A."/>
            <person name="Walker B."/>
            <person name="Young S.K."/>
            <person name="Zeng Q."/>
            <person name="Gargeya S."/>
            <person name="Fitzgerald M."/>
            <person name="Haas B."/>
            <person name="Abouelleil A."/>
            <person name="Allen A.W."/>
            <person name="Alvarado L."/>
            <person name="Arachchi H.M."/>
            <person name="Berlin A.M."/>
            <person name="Chapman S.B."/>
            <person name="Gainer-Dewar J."/>
            <person name="Goldberg J."/>
            <person name="Griggs A."/>
            <person name="Gujja S."/>
            <person name="Hansen M."/>
            <person name="Howarth C."/>
            <person name="Imamovic A."/>
            <person name="Ireland A."/>
            <person name="Larimer J."/>
            <person name="McCowan C."/>
            <person name="Murphy C."/>
            <person name="Pearson M."/>
            <person name="Poon T.W."/>
            <person name="Priest M."/>
            <person name="Roberts A."/>
            <person name="Saif S."/>
            <person name="Shea T."/>
            <person name="Sisk P."/>
            <person name="Sykes S."/>
            <person name="Wortman J."/>
            <person name="Nusbaum C."/>
            <person name="Birren B."/>
        </authorList>
    </citation>
    <scope>NUCLEOTIDE SEQUENCE [LARGE SCALE GENOMIC DNA]</scope>
    <source>
        <strain evidence="8 9">CBS 617.96</strain>
    </source>
</reference>
<evidence type="ECO:0000256" key="6">
    <source>
        <dbReference type="RuleBase" id="RU003345"/>
    </source>
</evidence>
<evidence type="ECO:0000259" key="7">
    <source>
        <dbReference type="Pfam" id="PF00171"/>
    </source>
</evidence>
<comment type="similarity">
    <text evidence="1 6">Belongs to the aldehyde dehydrogenase family.</text>
</comment>
<dbReference type="GeneID" id="19159467"/>
<dbReference type="PROSITE" id="PS00687">
    <property type="entry name" value="ALDEHYDE_DEHYDR_GLU"/>
    <property type="match status" value="1"/>
</dbReference>